<dbReference type="PROSITE" id="PS00092">
    <property type="entry name" value="N6_MTASE"/>
    <property type="match status" value="1"/>
</dbReference>
<comment type="caution">
    <text evidence="5">Lacks conserved residue(s) required for the propagation of feature annotation.</text>
</comment>
<dbReference type="Gene3D" id="1.10.8.10">
    <property type="entry name" value="DNA helicase RuvA subunit, C-terminal domain"/>
    <property type="match status" value="1"/>
</dbReference>
<dbReference type="InterPro" id="IPR050320">
    <property type="entry name" value="N5-glutamine_MTase"/>
</dbReference>
<dbReference type="PANTHER" id="PTHR18895">
    <property type="entry name" value="HEMK METHYLTRANSFERASE"/>
    <property type="match status" value="1"/>
</dbReference>
<evidence type="ECO:0000256" key="4">
    <source>
        <dbReference type="ARBA" id="ARBA00048391"/>
    </source>
</evidence>
<dbReference type="GO" id="GO:0032259">
    <property type="term" value="P:methylation"/>
    <property type="evidence" value="ECO:0007669"/>
    <property type="project" value="UniProtKB-KW"/>
</dbReference>
<keyword evidence="3 5" id="KW-0949">S-adenosyl-L-methionine</keyword>
<keyword evidence="2 5" id="KW-0808">Transferase</keyword>
<evidence type="ECO:0000313" key="8">
    <source>
        <dbReference type="EMBL" id="RCW39328.1"/>
    </source>
</evidence>
<dbReference type="EC" id="2.1.1.297" evidence="5"/>
<proteinExistence type="inferred from homology"/>
<feature type="binding site" evidence="5">
    <location>
        <begin position="123"/>
        <end position="127"/>
    </location>
    <ligand>
        <name>S-adenosyl-L-methionine</name>
        <dbReference type="ChEBI" id="CHEBI:59789"/>
    </ligand>
</feature>
<dbReference type="InterPro" id="IPR040758">
    <property type="entry name" value="PrmC_N"/>
</dbReference>
<gene>
    <name evidence="5" type="primary">prmC</name>
    <name evidence="8" type="ORF">DFO77_10197</name>
</gene>
<evidence type="ECO:0000256" key="3">
    <source>
        <dbReference type="ARBA" id="ARBA00022691"/>
    </source>
</evidence>
<dbReference type="Gene3D" id="3.40.50.150">
    <property type="entry name" value="Vaccinia Virus protein VP39"/>
    <property type="match status" value="1"/>
</dbReference>
<feature type="domain" description="Release factor glutamine methyltransferase N-terminal" evidence="7">
    <location>
        <begin position="7"/>
        <end position="78"/>
    </location>
</feature>
<dbReference type="Pfam" id="PF17827">
    <property type="entry name" value="PrmC_N"/>
    <property type="match status" value="1"/>
</dbReference>
<reference evidence="8 9" key="1">
    <citation type="submission" date="2018-07" db="EMBL/GenBank/DDBJ databases">
        <title>Freshwater and sediment microbial communities from various areas in North America, analyzing microbe dynamics in response to fracking.</title>
        <authorList>
            <person name="Lamendella R."/>
        </authorList>
    </citation>
    <scope>NUCLEOTIDE SEQUENCE [LARGE SCALE GENOMIC DNA]</scope>
    <source>
        <strain evidence="8 9">160A</strain>
    </source>
</reference>
<feature type="binding site" evidence="5">
    <location>
        <begin position="190"/>
        <end position="193"/>
    </location>
    <ligand>
        <name>substrate</name>
    </ligand>
</feature>
<dbReference type="GO" id="GO:0102559">
    <property type="term" value="F:peptide chain release factor N(5)-glutamine methyltransferase activity"/>
    <property type="evidence" value="ECO:0007669"/>
    <property type="project" value="UniProtKB-EC"/>
</dbReference>
<evidence type="ECO:0000259" key="6">
    <source>
        <dbReference type="Pfam" id="PF05175"/>
    </source>
</evidence>
<dbReference type="InterPro" id="IPR029063">
    <property type="entry name" value="SAM-dependent_MTases_sf"/>
</dbReference>
<dbReference type="Pfam" id="PF05175">
    <property type="entry name" value="MTS"/>
    <property type="match status" value="1"/>
</dbReference>
<dbReference type="Proteomes" id="UP000252733">
    <property type="component" value="Unassembled WGS sequence"/>
</dbReference>
<dbReference type="InterPro" id="IPR007848">
    <property type="entry name" value="Small_mtfrase_dom"/>
</dbReference>
<comment type="caution">
    <text evidence="8">The sequence shown here is derived from an EMBL/GenBank/DDBJ whole genome shotgun (WGS) entry which is preliminary data.</text>
</comment>
<evidence type="ECO:0000256" key="1">
    <source>
        <dbReference type="ARBA" id="ARBA00022603"/>
    </source>
</evidence>
<dbReference type="AlphaFoldDB" id="A0A368VDT5"/>
<keyword evidence="9" id="KW-1185">Reference proteome</keyword>
<organism evidence="8 9">
    <name type="scientific">Marinilabilia salmonicolor</name>
    <dbReference type="NCBI Taxonomy" id="989"/>
    <lineage>
        <taxon>Bacteria</taxon>
        <taxon>Pseudomonadati</taxon>
        <taxon>Bacteroidota</taxon>
        <taxon>Bacteroidia</taxon>
        <taxon>Marinilabiliales</taxon>
        <taxon>Marinilabiliaceae</taxon>
        <taxon>Marinilabilia</taxon>
    </lineage>
</organism>
<evidence type="ECO:0000256" key="5">
    <source>
        <dbReference type="HAMAP-Rule" id="MF_02126"/>
    </source>
</evidence>
<evidence type="ECO:0000256" key="2">
    <source>
        <dbReference type="ARBA" id="ARBA00022679"/>
    </source>
</evidence>
<dbReference type="SUPFAM" id="SSF53335">
    <property type="entry name" value="S-adenosyl-L-methionine-dependent methyltransferases"/>
    <property type="match status" value="1"/>
</dbReference>
<dbReference type="InterPro" id="IPR004556">
    <property type="entry name" value="HemK-like"/>
</dbReference>
<accession>A0A368VDT5</accession>
<feature type="domain" description="Methyltransferase small" evidence="6">
    <location>
        <begin position="107"/>
        <end position="200"/>
    </location>
</feature>
<comment type="similarity">
    <text evidence="5">Belongs to the protein N5-glutamine methyltransferase family. PrmC subfamily.</text>
</comment>
<dbReference type="HAMAP" id="MF_02126">
    <property type="entry name" value="RF_methyltr_PrmC"/>
    <property type="match status" value="1"/>
</dbReference>
<dbReference type="CDD" id="cd02440">
    <property type="entry name" value="AdoMet_MTases"/>
    <property type="match status" value="1"/>
</dbReference>
<dbReference type="InterPro" id="IPR019874">
    <property type="entry name" value="RF_methyltr_PrmC"/>
</dbReference>
<feature type="binding site" evidence="5">
    <location>
        <position position="190"/>
    </location>
    <ligand>
        <name>S-adenosyl-L-methionine</name>
        <dbReference type="ChEBI" id="CHEBI:59789"/>
    </ligand>
</feature>
<name>A0A368VDT5_9BACT</name>
<dbReference type="PANTHER" id="PTHR18895:SF74">
    <property type="entry name" value="MTRF1L RELEASE FACTOR GLUTAMINE METHYLTRANSFERASE"/>
    <property type="match status" value="1"/>
</dbReference>
<dbReference type="NCBIfam" id="TIGR00536">
    <property type="entry name" value="hemK_fam"/>
    <property type="match status" value="1"/>
</dbReference>
<dbReference type="RefSeq" id="WP_114436132.1">
    <property type="nucleotide sequence ID" value="NZ_QPIZ01000001.1"/>
</dbReference>
<evidence type="ECO:0000313" key="9">
    <source>
        <dbReference type="Proteomes" id="UP000252733"/>
    </source>
</evidence>
<comment type="catalytic activity">
    <reaction evidence="4 5">
        <text>L-glutaminyl-[peptide chain release factor] + S-adenosyl-L-methionine = N(5)-methyl-L-glutaminyl-[peptide chain release factor] + S-adenosyl-L-homocysteine + H(+)</text>
        <dbReference type="Rhea" id="RHEA:42896"/>
        <dbReference type="Rhea" id="RHEA-COMP:10271"/>
        <dbReference type="Rhea" id="RHEA-COMP:10272"/>
        <dbReference type="ChEBI" id="CHEBI:15378"/>
        <dbReference type="ChEBI" id="CHEBI:30011"/>
        <dbReference type="ChEBI" id="CHEBI:57856"/>
        <dbReference type="ChEBI" id="CHEBI:59789"/>
        <dbReference type="ChEBI" id="CHEBI:61891"/>
        <dbReference type="EC" id="2.1.1.297"/>
    </reaction>
</comment>
<dbReference type="InterPro" id="IPR002052">
    <property type="entry name" value="DNA_methylase_N6_adenine_CS"/>
</dbReference>
<feature type="binding site" evidence="5">
    <location>
        <position position="146"/>
    </location>
    <ligand>
        <name>S-adenosyl-L-methionine</name>
        <dbReference type="ChEBI" id="CHEBI:59789"/>
    </ligand>
</feature>
<comment type="function">
    <text evidence="5">Methylates the class 1 translation termination release factors RF1/PrfA and RF2/PrfB on the glutamine residue of the universally conserved GGQ motif.</text>
</comment>
<dbReference type="EMBL" id="QPIZ01000001">
    <property type="protein sequence ID" value="RCW39328.1"/>
    <property type="molecule type" value="Genomic_DNA"/>
</dbReference>
<dbReference type="NCBIfam" id="TIGR03534">
    <property type="entry name" value="RF_mod_PrmC"/>
    <property type="match status" value="1"/>
</dbReference>
<protein>
    <recommendedName>
        <fullName evidence="5">Release factor glutamine methyltransferase</fullName>
        <shortName evidence="5">RF MTase</shortName>
        <ecNumber evidence="5">2.1.1.297</ecNumber>
    </recommendedName>
    <alternativeName>
        <fullName evidence="5">N5-glutamine methyltransferase PrmC</fullName>
    </alternativeName>
    <alternativeName>
        <fullName evidence="5">Protein-(glutamine-N5) MTase PrmC</fullName>
    </alternativeName>
    <alternativeName>
        <fullName evidence="5">Protein-glutamine N-methyltransferase PrmC</fullName>
    </alternativeName>
</protein>
<evidence type="ECO:0000259" key="7">
    <source>
        <dbReference type="Pfam" id="PF17827"/>
    </source>
</evidence>
<dbReference type="GO" id="GO:0003676">
    <property type="term" value="F:nucleic acid binding"/>
    <property type="evidence" value="ECO:0007669"/>
    <property type="project" value="InterPro"/>
</dbReference>
<sequence length="286" mass="32743">MQSTVKEIIRQFREELSPIYNVHEAFQFVWLIFDHLHGWTKTDLLLRDDTKLTDSDQLFVENALERLKNHEPVQYILGETEFFGLPFEVNPSVLVPRPETEELVEWILESVKSDKPLRILDIGTGSGCIAVSLARHLPGAIVTAWDVSSEALKVAEFNARNNEAVVSFVQKDVLTTTPEEMEGYDIIVSNPPYVREQEMELMKENVLNHEPHLALFVKDHDPLLFYRHITRLAAVSLSADGLLFFEINRDMGRETVELLSENGFREPELRKDLSGNFRMLKALGPA</sequence>
<keyword evidence="1 5" id="KW-0489">Methyltransferase</keyword>